<comment type="subcellular location">
    <subcellularLocation>
        <location evidence="1">Cell membrane</location>
        <topology evidence="1">Multi-pass membrane protein</topology>
    </subcellularLocation>
</comment>
<dbReference type="RefSeq" id="WP_071657381.1">
    <property type="nucleotide sequence ID" value="NZ_MLCF01000081.1"/>
</dbReference>
<evidence type="ECO:0000256" key="7">
    <source>
        <dbReference type="ARBA" id="ARBA00023065"/>
    </source>
</evidence>
<evidence type="ECO:0000256" key="4">
    <source>
        <dbReference type="ARBA" id="ARBA00022475"/>
    </source>
</evidence>
<evidence type="ECO:0008006" key="13">
    <source>
        <dbReference type="Google" id="ProtNLM"/>
    </source>
</evidence>
<evidence type="ECO:0000256" key="3">
    <source>
        <dbReference type="ARBA" id="ARBA00022448"/>
    </source>
</evidence>
<keyword evidence="3" id="KW-0813">Transport</keyword>
<gene>
    <name evidence="11" type="ORF">BIV57_14960</name>
</gene>
<evidence type="ECO:0000256" key="8">
    <source>
        <dbReference type="ARBA" id="ARBA00023136"/>
    </source>
</evidence>
<dbReference type="NCBIfam" id="TIGR00220">
    <property type="entry name" value="mscL"/>
    <property type="match status" value="1"/>
</dbReference>
<evidence type="ECO:0000256" key="6">
    <source>
        <dbReference type="ARBA" id="ARBA00022989"/>
    </source>
</evidence>
<dbReference type="PROSITE" id="PS01327">
    <property type="entry name" value="MSCL"/>
    <property type="match status" value="1"/>
</dbReference>
<evidence type="ECO:0000256" key="1">
    <source>
        <dbReference type="ARBA" id="ARBA00004651"/>
    </source>
</evidence>
<keyword evidence="4" id="KW-1003">Cell membrane</keyword>
<dbReference type="InterPro" id="IPR036019">
    <property type="entry name" value="MscL_channel"/>
</dbReference>
<dbReference type="InterPro" id="IPR037673">
    <property type="entry name" value="MSC/AndL"/>
</dbReference>
<evidence type="ECO:0000313" key="12">
    <source>
        <dbReference type="Proteomes" id="UP000243342"/>
    </source>
</evidence>
<keyword evidence="6 10" id="KW-1133">Transmembrane helix</keyword>
<evidence type="ECO:0000256" key="2">
    <source>
        <dbReference type="ARBA" id="ARBA00007254"/>
    </source>
</evidence>
<protein>
    <recommendedName>
        <fullName evidence="13">Mechanosensitive ion channel protein</fullName>
    </recommendedName>
</protein>
<dbReference type="Gene3D" id="1.10.1200.120">
    <property type="entry name" value="Large-conductance mechanosensitive channel, MscL, domain 1"/>
    <property type="match status" value="1"/>
</dbReference>
<reference evidence="11 12" key="1">
    <citation type="submission" date="2016-10" db="EMBL/GenBank/DDBJ databases">
        <title>Genome sequence of Streptomyces gilvigriseus MUSC 26.</title>
        <authorList>
            <person name="Lee L.-H."/>
            <person name="Ser H.-L."/>
        </authorList>
    </citation>
    <scope>NUCLEOTIDE SEQUENCE [LARGE SCALE GENOMIC DNA]</scope>
    <source>
        <strain evidence="11 12">MUSC 26</strain>
    </source>
</reference>
<keyword evidence="5 10" id="KW-0812">Transmembrane</keyword>
<evidence type="ECO:0000256" key="5">
    <source>
        <dbReference type="ARBA" id="ARBA00022692"/>
    </source>
</evidence>
<dbReference type="Pfam" id="PF01741">
    <property type="entry name" value="MscL"/>
    <property type="match status" value="1"/>
</dbReference>
<accession>A0A1J7C564</accession>
<evidence type="ECO:0000313" key="11">
    <source>
        <dbReference type="EMBL" id="OIV36692.1"/>
    </source>
</evidence>
<keyword evidence="9" id="KW-0407">Ion channel</keyword>
<dbReference type="EMBL" id="MLCF01000081">
    <property type="protein sequence ID" value="OIV36692.1"/>
    <property type="molecule type" value="Genomic_DNA"/>
</dbReference>
<keyword evidence="8 10" id="KW-0472">Membrane</keyword>
<dbReference type="Proteomes" id="UP000243342">
    <property type="component" value="Unassembled WGS sequence"/>
</dbReference>
<comment type="similarity">
    <text evidence="2">Belongs to the MscL family.</text>
</comment>
<dbReference type="SUPFAM" id="SSF81330">
    <property type="entry name" value="Gated mechanosensitive channel"/>
    <property type="match status" value="1"/>
</dbReference>
<sequence length="129" mass="13521">MRGNVVDLAVAVVIGAAFTKIVNAFVTGIINPVVGLFGTQSLDSMSTCIKACTASGGGVQLHWGSVVGAAITFVLTAAVVYFLMVLPMNHLNDKRNKRLGINDVPPQPTELAVLEEIRDALVTQRGGSN</sequence>
<comment type="caution">
    <text evidence="11">The sequence shown here is derived from an EMBL/GenBank/DDBJ whole genome shotgun (WGS) entry which is preliminary data.</text>
</comment>
<organism evidence="11 12">
    <name type="scientific">Mangrovactinospora gilvigrisea</name>
    <dbReference type="NCBI Taxonomy" id="1428644"/>
    <lineage>
        <taxon>Bacteria</taxon>
        <taxon>Bacillati</taxon>
        <taxon>Actinomycetota</taxon>
        <taxon>Actinomycetes</taxon>
        <taxon>Kitasatosporales</taxon>
        <taxon>Streptomycetaceae</taxon>
        <taxon>Mangrovactinospora</taxon>
    </lineage>
</organism>
<dbReference type="GO" id="GO:0008381">
    <property type="term" value="F:mechanosensitive monoatomic ion channel activity"/>
    <property type="evidence" value="ECO:0007669"/>
    <property type="project" value="InterPro"/>
</dbReference>
<dbReference type="GO" id="GO:0005886">
    <property type="term" value="C:plasma membrane"/>
    <property type="evidence" value="ECO:0007669"/>
    <property type="project" value="UniProtKB-SubCell"/>
</dbReference>
<dbReference type="STRING" id="1428644.BIV57_14960"/>
<keyword evidence="7" id="KW-0406">Ion transport</keyword>
<feature type="transmembrane region" description="Helical" evidence="10">
    <location>
        <begin position="66"/>
        <end position="88"/>
    </location>
</feature>
<evidence type="ECO:0000256" key="9">
    <source>
        <dbReference type="ARBA" id="ARBA00023303"/>
    </source>
</evidence>
<dbReference type="PANTHER" id="PTHR30266">
    <property type="entry name" value="MECHANOSENSITIVE CHANNEL MSCL"/>
    <property type="match status" value="1"/>
</dbReference>
<dbReference type="PANTHER" id="PTHR30266:SF2">
    <property type="entry name" value="LARGE-CONDUCTANCE MECHANOSENSITIVE CHANNEL"/>
    <property type="match status" value="1"/>
</dbReference>
<dbReference type="InterPro" id="IPR001185">
    <property type="entry name" value="MS_channel"/>
</dbReference>
<proteinExistence type="inferred from homology"/>
<keyword evidence="12" id="KW-1185">Reference proteome</keyword>
<name>A0A1J7C564_9ACTN</name>
<dbReference type="InterPro" id="IPR019823">
    <property type="entry name" value="Mechanosensitive_channel_CS"/>
</dbReference>
<dbReference type="AlphaFoldDB" id="A0A1J7C564"/>
<evidence type="ECO:0000256" key="10">
    <source>
        <dbReference type="SAM" id="Phobius"/>
    </source>
</evidence>